<evidence type="ECO:0000256" key="2">
    <source>
        <dbReference type="SAM" id="SignalP"/>
    </source>
</evidence>
<evidence type="ECO:0000313" key="5">
    <source>
        <dbReference type="Proteomes" id="UP001061862"/>
    </source>
</evidence>
<gene>
    <name evidence="4" type="ORF">N8A98_08155</name>
</gene>
<dbReference type="PANTHER" id="PTHR38593:SF1">
    <property type="entry name" value="BLR2558 PROTEIN"/>
    <property type="match status" value="1"/>
</dbReference>
<feature type="signal peptide" evidence="2">
    <location>
        <begin position="1"/>
        <end position="19"/>
    </location>
</feature>
<keyword evidence="2" id="KW-0732">Signal</keyword>
<dbReference type="Proteomes" id="UP001061862">
    <property type="component" value="Chromosome"/>
</dbReference>
<feature type="chain" id="PRO_5047430044" evidence="2">
    <location>
        <begin position="20"/>
        <end position="174"/>
    </location>
</feature>
<dbReference type="Gene3D" id="1.20.1260.10">
    <property type="match status" value="1"/>
</dbReference>
<accession>A0ABY6CFZ9</accession>
<dbReference type="EMBL" id="CP104965">
    <property type="protein sequence ID" value="UXN71144.1"/>
    <property type="molecule type" value="Genomic_DNA"/>
</dbReference>
<organism evidence="4 5">
    <name type="scientific">Devosia neptuniae</name>
    <dbReference type="NCBI Taxonomy" id="191302"/>
    <lineage>
        <taxon>Bacteria</taxon>
        <taxon>Pseudomonadati</taxon>
        <taxon>Pseudomonadota</taxon>
        <taxon>Alphaproteobacteria</taxon>
        <taxon>Hyphomicrobiales</taxon>
        <taxon>Devosiaceae</taxon>
        <taxon>Devosia</taxon>
    </lineage>
</organism>
<dbReference type="InterPro" id="IPR025419">
    <property type="entry name" value="DUF4142"/>
</dbReference>
<evidence type="ECO:0000313" key="4">
    <source>
        <dbReference type="EMBL" id="UXN71144.1"/>
    </source>
</evidence>
<reference evidence="4 5" key="1">
    <citation type="submission" date="2022-09" db="EMBL/GenBank/DDBJ databases">
        <title>Interaction between co-microsymbionts with complementary sets of symbiotic genes in legume-rhizobium systems.</title>
        <authorList>
            <person name="Safronova V."/>
            <person name="Sazanova A."/>
            <person name="Afonin A."/>
            <person name="Chirak E."/>
        </authorList>
    </citation>
    <scope>NUCLEOTIDE SEQUENCE [LARGE SCALE GENOMIC DNA]</scope>
    <source>
        <strain evidence="4 5">A18/4-1</strain>
    </source>
</reference>
<protein>
    <submittedName>
        <fullName evidence="4">DUF4142 domain-containing protein</fullName>
    </submittedName>
</protein>
<dbReference type="PANTHER" id="PTHR38593">
    <property type="entry name" value="BLR2558 PROTEIN"/>
    <property type="match status" value="1"/>
</dbReference>
<dbReference type="InterPro" id="IPR012347">
    <property type="entry name" value="Ferritin-like"/>
</dbReference>
<name>A0ABY6CFZ9_9HYPH</name>
<sequence length="174" mass="18004">MLKALFLTASLLGTTAAYAQTAPAAPAATAPAAITDPQQFADMAASSNMLEIETSRLALEKSSSDEVKAFAQHMIDDHGKAAEDMNAAAQSDSISPAPGLQPAHQSKLDELSGLEGEAFDQAYIAAQVAAHDEAVALFEGFSTSGADSALKVFAANTLPTLQQHKQEIDAMAAQ</sequence>
<feature type="domain" description="DUF4142" evidence="3">
    <location>
        <begin position="37"/>
        <end position="171"/>
    </location>
</feature>
<proteinExistence type="predicted"/>
<evidence type="ECO:0000256" key="1">
    <source>
        <dbReference type="SAM" id="MobiDB-lite"/>
    </source>
</evidence>
<dbReference type="Pfam" id="PF13628">
    <property type="entry name" value="DUF4142"/>
    <property type="match status" value="1"/>
</dbReference>
<dbReference type="RefSeq" id="WP_262170556.1">
    <property type="nucleotide sequence ID" value="NZ_CP104965.1"/>
</dbReference>
<keyword evidence="5" id="KW-1185">Reference proteome</keyword>
<feature type="region of interest" description="Disordered" evidence="1">
    <location>
        <begin position="83"/>
        <end position="105"/>
    </location>
</feature>
<evidence type="ECO:0000259" key="3">
    <source>
        <dbReference type="Pfam" id="PF13628"/>
    </source>
</evidence>